<feature type="transmembrane region" description="Helical" evidence="2">
    <location>
        <begin position="235"/>
        <end position="255"/>
    </location>
</feature>
<feature type="transmembrane region" description="Helical" evidence="2">
    <location>
        <begin position="267"/>
        <end position="288"/>
    </location>
</feature>
<keyword evidence="2" id="KW-0472">Membrane</keyword>
<dbReference type="PATRIC" id="fig|755178.3.peg.2357"/>
<feature type="transmembrane region" description="Helical" evidence="2">
    <location>
        <begin position="308"/>
        <end position="334"/>
    </location>
</feature>
<dbReference type="RefSeq" id="WP_015220029.1">
    <property type="nucleotide sequence ID" value="NC_019776.1"/>
</dbReference>
<dbReference type="STRING" id="755178.Cyan10605_2218"/>
<gene>
    <name evidence="3" type="ordered locus">Cyan10605_2218</name>
</gene>
<dbReference type="Proteomes" id="UP000010480">
    <property type="component" value="Chromosome"/>
</dbReference>
<evidence type="ECO:0000256" key="1">
    <source>
        <dbReference type="SAM" id="Coils"/>
    </source>
</evidence>
<proteinExistence type="predicted"/>
<keyword evidence="2" id="KW-0812">Transmembrane</keyword>
<keyword evidence="2" id="KW-1133">Transmembrane helix</keyword>
<accession>K9Z584</accession>
<dbReference type="AlphaFoldDB" id="K9Z584"/>
<reference evidence="4" key="1">
    <citation type="journal article" date="2013" name="Proc. Natl. Acad. Sci. U.S.A.">
        <title>Improving the coverage of the cyanobacterial phylum using diversity-driven genome sequencing.</title>
        <authorList>
            <person name="Shih P.M."/>
            <person name="Wu D."/>
            <person name="Latifi A."/>
            <person name="Axen S.D."/>
            <person name="Fewer D.P."/>
            <person name="Talla E."/>
            <person name="Calteau A."/>
            <person name="Cai F."/>
            <person name="Tandeau de Marsac N."/>
            <person name="Rippka R."/>
            <person name="Herdman M."/>
            <person name="Sivonen K."/>
            <person name="Coursin T."/>
            <person name="Laurent T."/>
            <person name="Goodwin L."/>
            <person name="Nolan M."/>
            <person name="Davenport K.W."/>
            <person name="Han C.S."/>
            <person name="Rubin E.M."/>
            <person name="Eisen J.A."/>
            <person name="Woyke T."/>
            <person name="Gugger M."/>
            <person name="Kerfeld C.A."/>
        </authorList>
    </citation>
    <scope>NUCLEOTIDE SEQUENCE [LARGE SCALE GENOMIC DNA]</scope>
    <source>
        <strain evidence="4">PCC 10605</strain>
    </source>
</reference>
<dbReference type="OrthoDB" id="451427at2"/>
<sequence>MWNRIRDFIRVFFAKSRKIEDEPINKVSLIVIIIIDLFILGNVFYGLDDISRWPLSPTQAYPCYQSWQNYQEDSSSPDNYQFIRDFIGENQNSLSFNSVEENHLGKMSPLCLQYESLTQALNSNTNQNIVRRIDEKNTQIRLLEDKNKQIRQQYDSTLLEEIAGQPRELSINEIEAKTAKEELTNNQSNINLLTGEIKTLKGELLNKNESVALLNFVNSQDKFSQIKSSWERANFWYPTIQLLWQMVFLVPLIIISSLVHKWSDNKGYGLVSLMSWHLLVIFFIPLLIKLFEFLQIGFIFESLFNIVTILFGGLLFLVSYLYIFIIPLVGFLLINFFQKFVFNPYTQASKRVEKSRCLRCGKKINHDTAYCPHCGFYQYQECSNCHNLTYKYLSYCYHCGTKQNN</sequence>
<feature type="coiled-coil region" evidence="1">
    <location>
        <begin position="126"/>
        <end position="160"/>
    </location>
</feature>
<protein>
    <recommendedName>
        <fullName evidence="5">DZANK-type domain-containing protein</fullName>
    </recommendedName>
</protein>
<name>K9Z584_CYAAP</name>
<evidence type="ECO:0008006" key="5">
    <source>
        <dbReference type="Google" id="ProtNLM"/>
    </source>
</evidence>
<evidence type="ECO:0000256" key="2">
    <source>
        <dbReference type="SAM" id="Phobius"/>
    </source>
</evidence>
<keyword evidence="1" id="KW-0175">Coiled coil</keyword>
<dbReference type="eggNOG" id="COG2888">
    <property type="taxonomic scope" value="Bacteria"/>
</dbReference>
<dbReference type="HOGENOM" id="CLU_677583_0_0_3"/>
<evidence type="ECO:0000313" key="3">
    <source>
        <dbReference type="EMBL" id="AFZ54304.1"/>
    </source>
</evidence>
<feature type="transmembrane region" description="Helical" evidence="2">
    <location>
        <begin position="27"/>
        <end position="47"/>
    </location>
</feature>
<keyword evidence="4" id="KW-1185">Reference proteome</keyword>
<dbReference type="EMBL" id="CP003947">
    <property type="protein sequence ID" value="AFZ54304.1"/>
    <property type="molecule type" value="Genomic_DNA"/>
</dbReference>
<dbReference type="KEGG" id="can:Cyan10605_2218"/>
<evidence type="ECO:0000313" key="4">
    <source>
        <dbReference type="Proteomes" id="UP000010480"/>
    </source>
</evidence>
<organism evidence="3 4">
    <name type="scientific">Cyanobacterium aponinum (strain PCC 10605)</name>
    <dbReference type="NCBI Taxonomy" id="755178"/>
    <lineage>
        <taxon>Bacteria</taxon>
        <taxon>Bacillati</taxon>
        <taxon>Cyanobacteriota</taxon>
        <taxon>Cyanophyceae</taxon>
        <taxon>Oscillatoriophycideae</taxon>
        <taxon>Chroococcales</taxon>
        <taxon>Geminocystaceae</taxon>
        <taxon>Cyanobacterium</taxon>
    </lineage>
</organism>